<dbReference type="AlphaFoldDB" id="A0A383DKL2"/>
<feature type="non-terminal residue" evidence="1">
    <location>
        <position position="23"/>
    </location>
</feature>
<sequence>MGGELLVRGALAFSKRTRIPPVV</sequence>
<protein>
    <submittedName>
        <fullName evidence="1">Uncharacterized protein</fullName>
    </submittedName>
</protein>
<gene>
    <name evidence="1" type="ORF">METZ01_LOCUS497718</name>
</gene>
<accession>A0A383DKL2</accession>
<organism evidence="1">
    <name type="scientific">marine metagenome</name>
    <dbReference type="NCBI Taxonomy" id="408172"/>
    <lineage>
        <taxon>unclassified sequences</taxon>
        <taxon>metagenomes</taxon>
        <taxon>ecological metagenomes</taxon>
    </lineage>
</organism>
<reference evidence="1" key="1">
    <citation type="submission" date="2018-05" db="EMBL/GenBank/DDBJ databases">
        <authorList>
            <person name="Lanie J.A."/>
            <person name="Ng W.-L."/>
            <person name="Kazmierczak K.M."/>
            <person name="Andrzejewski T.M."/>
            <person name="Davidsen T.M."/>
            <person name="Wayne K.J."/>
            <person name="Tettelin H."/>
            <person name="Glass J.I."/>
            <person name="Rusch D."/>
            <person name="Podicherti R."/>
            <person name="Tsui H.-C.T."/>
            <person name="Winkler M.E."/>
        </authorList>
    </citation>
    <scope>NUCLEOTIDE SEQUENCE</scope>
</reference>
<evidence type="ECO:0000313" key="1">
    <source>
        <dbReference type="EMBL" id="SVE44864.1"/>
    </source>
</evidence>
<name>A0A383DKL2_9ZZZZ</name>
<dbReference type="EMBL" id="UINC01218014">
    <property type="protein sequence ID" value="SVE44864.1"/>
    <property type="molecule type" value="Genomic_DNA"/>
</dbReference>
<proteinExistence type="predicted"/>